<organism evidence="1 2">
    <name type="scientific">Virgisporangium aliadipatigenens</name>
    <dbReference type="NCBI Taxonomy" id="741659"/>
    <lineage>
        <taxon>Bacteria</taxon>
        <taxon>Bacillati</taxon>
        <taxon>Actinomycetota</taxon>
        <taxon>Actinomycetes</taxon>
        <taxon>Micromonosporales</taxon>
        <taxon>Micromonosporaceae</taxon>
        <taxon>Virgisporangium</taxon>
    </lineage>
</organism>
<dbReference type="EMBL" id="BOPF01000008">
    <property type="protein sequence ID" value="GIJ45700.1"/>
    <property type="molecule type" value="Genomic_DNA"/>
</dbReference>
<sequence length="74" mass="7688">MATVTADDIRVLAQSDLPDAALILDGDDVRVAPGIEVREGQVLLTKISLVSEVGEDVTDVDAELMAAGLTAKLP</sequence>
<evidence type="ECO:0000313" key="1">
    <source>
        <dbReference type="EMBL" id="GIJ45700.1"/>
    </source>
</evidence>
<protein>
    <submittedName>
        <fullName evidence="1">Uncharacterized protein</fullName>
    </submittedName>
</protein>
<comment type="caution">
    <text evidence="1">The sequence shown here is derived from an EMBL/GenBank/DDBJ whole genome shotgun (WGS) entry which is preliminary data.</text>
</comment>
<dbReference type="AlphaFoldDB" id="A0A8J4DP91"/>
<name>A0A8J4DP91_9ACTN</name>
<dbReference type="RefSeq" id="WP_203899255.1">
    <property type="nucleotide sequence ID" value="NZ_BOPF01000008.1"/>
</dbReference>
<evidence type="ECO:0000313" key="2">
    <source>
        <dbReference type="Proteomes" id="UP000619260"/>
    </source>
</evidence>
<keyword evidence="2" id="KW-1185">Reference proteome</keyword>
<proteinExistence type="predicted"/>
<dbReference type="Proteomes" id="UP000619260">
    <property type="component" value="Unassembled WGS sequence"/>
</dbReference>
<reference evidence="1" key="1">
    <citation type="submission" date="2021-01" db="EMBL/GenBank/DDBJ databases">
        <title>Whole genome shotgun sequence of Virgisporangium aliadipatigenens NBRC 105644.</title>
        <authorList>
            <person name="Komaki H."/>
            <person name="Tamura T."/>
        </authorList>
    </citation>
    <scope>NUCLEOTIDE SEQUENCE</scope>
    <source>
        <strain evidence="1">NBRC 105644</strain>
    </source>
</reference>
<accession>A0A8J4DP91</accession>
<gene>
    <name evidence="1" type="ORF">Val02_25860</name>
</gene>